<proteinExistence type="predicted"/>
<comment type="caution">
    <text evidence="2">The sequence shown here is derived from an EMBL/GenBank/DDBJ whole genome shotgun (WGS) entry which is preliminary data.</text>
</comment>
<protein>
    <submittedName>
        <fullName evidence="2">Uncharacterized protein</fullName>
    </submittedName>
</protein>
<feature type="transmembrane region" description="Helical" evidence="1">
    <location>
        <begin position="90"/>
        <end position="109"/>
    </location>
</feature>
<keyword evidence="1" id="KW-0472">Membrane</keyword>
<keyword evidence="1" id="KW-0812">Transmembrane</keyword>
<sequence>MKNIKTNMLIKHFSTIFMSLSMSFFIIPFMMLPALAGVPLGLLSKLHVPTSIQMYIAVTGPAFAGVSLLAVFENRYTLLGEKNGWRKIRFIYIVLNYLSALAVFVYPMSQIPDQEAARKDLIQSSPCFLQLLGSYTTSIFVITRSPMTTAIPMLIEMTLIISQVSLITVLIYQTLSHLKFRMSLNTYQMQQKFMKALSLQFILFITALGAPVGVFTFSMLFDGYDQGINNLCIIGLSLNGMISTVSMIFLHQPYREFLIGVITRNNKVGKCPDRSIAPF</sequence>
<keyword evidence="1" id="KW-1133">Transmembrane helix</keyword>
<feature type="transmembrane region" description="Helical" evidence="1">
    <location>
        <begin position="153"/>
        <end position="175"/>
    </location>
</feature>
<accession>A0A2G5T684</accession>
<dbReference type="AlphaFoldDB" id="A0A2G5T684"/>
<evidence type="ECO:0000256" key="1">
    <source>
        <dbReference type="SAM" id="Phobius"/>
    </source>
</evidence>
<name>A0A2G5T684_9PELO</name>
<dbReference type="PANTHER" id="PTHR22941:SF303">
    <property type="entry name" value="SERPENTINE RECEPTOR, CLASS H"/>
    <property type="match status" value="1"/>
</dbReference>
<feature type="transmembrane region" description="Helical" evidence="1">
    <location>
        <begin position="227"/>
        <end position="250"/>
    </location>
</feature>
<organism evidence="2 3">
    <name type="scientific">Caenorhabditis nigoni</name>
    <dbReference type="NCBI Taxonomy" id="1611254"/>
    <lineage>
        <taxon>Eukaryota</taxon>
        <taxon>Metazoa</taxon>
        <taxon>Ecdysozoa</taxon>
        <taxon>Nematoda</taxon>
        <taxon>Chromadorea</taxon>
        <taxon>Rhabditida</taxon>
        <taxon>Rhabditina</taxon>
        <taxon>Rhabditomorpha</taxon>
        <taxon>Rhabditoidea</taxon>
        <taxon>Rhabditidae</taxon>
        <taxon>Peloderinae</taxon>
        <taxon>Caenorhabditis</taxon>
    </lineage>
</organism>
<dbReference type="PANTHER" id="PTHR22941">
    <property type="entry name" value="SERPENTINE RECEPTOR"/>
    <property type="match status" value="1"/>
</dbReference>
<dbReference type="EMBL" id="PDUG01000005">
    <property type="protein sequence ID" value="PIC22894.1"/>
    <property type="molecule type" value="Genomic_DNA"/>
</dbReference>
<evidence type="ECO:0000313" key="2">
    <source>
        <dbReference type="EMBL" id="PIC22894.1"/>
    </source>
</evidence>
<evidence type="ECO:0000313" key="3">
    <source>
        <dbReference type="Proteomes" id="UP000230233"/>
    </source>
</evidence>
<feature type="transmembrane region" description="Helical" evidence="1">
    <location>
        <begin position="196"/>
        <end position="221"/>
    </location>
</feature>
<dbReference type="Proteomes" id="UP000230233">
    <property type="component" value="Chromosome V"/>
</dbReference>
<dbReference type="InterPro" id="IPR019422">
    <property type="entry name" value="7TM_GPCR_serpentine_rcpt_Srh"/>
</dbReference>
<keyword evidence="3" id="KW-1185">Reference proteome</keyword>
<dbReference type="OrthoDB" id="5845597at2759"/>
<dbReference type="Pfam" id="PF10318">
    <property type="entry name" value="7TM_GPCR_Srh"/>
    <property type="match status" value="1"/>
</dbReference>
<feature type="transmembrane region" description="Helical" evidence="1">
    <location>
        <begin position="52"/>
        <end position="70"/>
    </location>
</feature>
<feature type="transmembrane region" description="Helical" evidence="1">
    <location>
        <begin position="12"/>
        <end position="32"/>
    </location>
</feature>
<dbReference type="InterPro" id="IPR053220">
    <property type="entry name" value="Nematode_rcpt-like_serp_H"/>
</dbReference>
<gene>
    <name evidence="2" type="primary">Cnig_chr_V.g16793</name>
    <name evidence="2" type="ORF">B9Z55_016793</name>
</gene>
<reference evidence="3" key="1">
    <citation type="submission" date="2017-10" db="EMBL/GenBank/DDBJ databases">
        <title>Rapid genome shrinkage in a self-fertile nematode reveals novel sperm competition proteins.</title>
        <authorList>
            <person name="Yin D."/>
            <person name="Schwarz E.M."/>
            <person name="Thomas C.G."/>
            <person name="Felde R.L."/>
            <person name="Korf I.F."/>
            <person name="Cutter A.D."/>
            <person name="Schartner C.M."/>
            <person name="Ralston E.J."/>
            <person name="Meyer B.J."/>
            <person name="Haag E.S."/>
        </authorList>
    </citation>
    <scope>NUCLEOTIDE SEQUENCE [LARGE SCALE GENOMIC DNA]</scope>
    <source>
        <strain evidence="3">JU1422</strain>
    </source>
</reference>